<keyword evidence="6" id="KW-0812">Transmembrane</keyword>
<dbReference type="Proteomes" id="UP000631553">
    <property type="component" value="Unassembled WGS sequence"/>
</dbReference>
<evidence type="ECO:0000256" key="3">
    <source>
        <dbReference type="ARBA" id="ARBA00022729"/>
    </source>
</evidence>
<evidence type="ECO:0000256" key="4">
    <source>
        <dbReference type="ARBA" id="ARBA00023088"/>
    </source>
</evidence>
<evidence type="ECO:0000256" key="2">
    <source>
        <dbReference type="ARBA" id="ARBA00022525"/>
    </source>
</evidence>
<evidence type="ECO:0000259" key="7">
    <source>
        <dbReference type="Pfam" id="PF00746"/>
    </source>
</evidence>
<evidence type="ECO:0000313" key="9">
    <source>
        <dbReference type="Proteomes" id="UP000631553"/>
    </source>
</evidence>
<proteinExistence type="predicted"/>
<keyword evidence="2" id="KW-0964">Secreted</keyword>
<evidence type="ECO:0000313" key="8">
    <source>
        <dbReference type="EMBL" id="NYF56228.1"/>
    </source>
</evidence>
<keyword evidence="9" id="KW-1185">Reference proteome</keyword>
<name>A0ABX2RJN7_9ACTN</name>
<comment type="caution">
    <text evidence="8">The sequence shown here is derived from an EMBL/GenBank/DDBJ whole genome shotgun (WGS) entry which is preliminary data.</text>
</comment>
<keyword evidence="3" id="KW-0732">Signal</keyword>
<keyword evidence="6" id="KW-0472">Membrane</keyword>
<keyword evidence="6" id="KW-1133">Transmembrane helix</keyword>
<dbReference type="InterPro" id="IPR019931">
    <property type="entry name" value="LPXTG_anchor"/>
</dbReference>
<gene>
    <name evidence="8" type="ORF">HDA35_002059</name>
</gene>
<dbReference type="EMBL" id="JACCCQ010000001">
    <property type="protein sequence ID" value="NYF56228.1"/>
    <property type="molecule type" value="Genomic_DNA"/>
</dbReference>
<sequence>MLRHSIRRWLAGAAVVGAIVAATAVPAIAAGELRIAARDLLVAPGHTAPGAVRVDFDGYPSPDGRPVTLDIELSEWDSLGSFTVTDDGGWDCVRRADTLRCLGAFARWSRTPTLYFQLAARADAPLDGRAELTVEGSSAVGTATRKITVTVVEGVDLVTEPKSALRARPGGTVDLTSTVRNAGPVPVHGAVLTLDADMDVRSADNFRNCRRTEARLTICRFDTDLAPGVSYRLSAPVPLTLRTLLRSGLVLPNRLQWWTPEDWALVERDPDVPLPPDTPGTGDELRLVAQPTARQTDTAAWNSWTAVGITVTGDRTADAAAVGGQVNAKVGDRVTVTPGFRNLGPTMVETWRENPLVRFRIPDGTTAVEVHWGCAPIGPGPWKPGDTYGQPGAREYGCSGPGDIAGVGETVSYFVTLRVDRLPQPTAGRVTIDVEADTDPANDRAEIVLVPPAGAGGNGGGDDGDDDSLPITGASTAVTMAVGGLLLAAGTTGVLLARRRRSDFVA</sequence>
<organism evidence="8 9">
    <name type="scientific">Micromonospora purpureochromogenes</name>
    <dbReference type="NCBI Taxonomy" id="47872"/>
    <lineage>
        <taxon>Bacteria</taxon>
        <taxon>Bacillati</taxon>
        <taxon>Actinomycetota</taxon>
        <taxon>Actinomycetes</taxon>
        <taxon>Micromonosporales</taxon>
        <taxon>Micromonosporaceae</taxon>
        <taxon>Micromonospora</taxon>
    </lineage>
</organism>
<evidence type="ECO:0000256" key="5">
    <source>
        <dbReference type="SAM" id="MobiDB-lite"/>
    </source>
</evidence>
<feature type="domain" description="Gram-positive cocci surface proteins LPxTG" evidence="7">
    <location>
        <begin position="466"/>
        <end position="502"/>
    </location>
</feature>
<keyword evidence="1" id="KW-0134">Cell wall</keyword>
<evidence type="ECO:0000256" key="1">
    <source>
        <dbReference type="ARBA" id="ARBA00022512"/>
    </source>
</evidence>
<feature type="transmembrane region" description="Helical" evidence="6">
    <location>
        <begin position="477"/>
        <end position="497"/>
    </location>
</feature>
<keyword evidence="4" id="KW-0572">Peptidoglycan-anchor</keyword>
<dbReference type="NCBIfam" id="TIGR01167">
    <property type="entry name" value="LPXTG_anchor"/>
    <property type="match status" value="1"/>
</dbReference>
<dbReference type="RefSeq" id="WP_179802575.1">
    <property type="nucleotide sequence ID" value="NZ_JACCCQ010000001.1"/>
</dbReference>
<evidence type="ECO:0000256" key="6">
    <source>
        <dbReference type="SAM" id="Phobius"/>
    </source>
</evidence>
<dbReference type="Pfam" id="PF00746">
    <property type="entry name" value="Gram_pos_anchor"/>
    <property type="match status" value="1"/>
</dbReference>
<feature type="region of interest" description="Disordered" evidence="5">
    <location>
        <begin position="451"/>
        <end position="471"/>
    </location>
</feature>
<accession>A0ABX2RJN7</accession>
<reference evidence="8 9" key="1">
    <citation type="submission" date="2020-07" db="EMBL/GenBank/DDBJ databases">
        <title>Sequencing the genomes of 1000 actinobacteria strains.</title>
        <authorList>
            <person name="Klenk H.-P."/>
        </authorList>
    </citation>
    <scope>NUCLEOTIDE SEQUENCE [LARGE SCALE GENOMIC DNA]</scope>
    <source>
        <strain evidence="8 9">DSM 43814</strain>
    </source>
</reference>
<protein>
    <submittedName>
        <fullName evidence="8">LPXTG-motif cell wall-anchored protein</fullName>
    </submittedName>
</protein>